<dbReference type="AlphaFoldDB" id="A0A061ACY2"/>
<dbReference type="Pfam" id="PF01547">
    <property type="entry name" value="SBP_bac_1"/>
    <property type="match status" value="1"/>
</dbReference>
<dbReference type="PANTHER" id="PTHR43649">
    <property type="entry name" value="ARABINOSE-BINDING PROTEIN-RELATED"/>
    <property type="match status" value="1"/>
</dbReference>
<evidence type="ECO:0000313" key="4">
    <source>
        <dbReference type="Proteomes" id="UP000032434"/>
    </source>
</evidence>
<feature type="chain" id="PRO_5001593637" description="Pesticidal crystal protein Cry22Aa Ig-like domain-containing protein" evidence="1">
    <location>
        <begin position="26"/>
        <end position="526"/>
    </location>
</feature>
<dbReference type="KEGG" id="aoc:Aocu_11910"/>
<dbReference type="STRING" id="35623.Aocu_11910"/>
<dbReference type="InterPro" id="IPR050490">
    <property type="entry name" value="Bact_solute-bd_prot1"/>
</dbReference>
<evidence type="ECO:0000259" key="2">
    <source>
        <dbReference type="Pfam" id="PF16403"/>
    </source>
</evidence>
<keyword evidence="1" id="KW-0732">Signal</keyword>
<dbReference type="Pfam" id="PF16403">
    <property type="entry name" value="Bact_surface_Ig-like"/>
    <property type="match status" value="1"/>
</dbReference>
<evidence type="ECO:0000256" key="1">
    <source>
        <dbReference type="SAM" id="SignalP"/>
    </source>
</evidence>
<dbReference type="InterPro" id="IPR013783">
    <property type="entry name" value="Ig-like_fold"/>
</dbReference>
<protein>
    <recommendedName>
        <fullName evidence="2">Pesticidal crystal protein Cry22Aa Ig-like domain-containing protein</fullName>
    </recommendedName>
</protein>
<dbReference type="RefSeq" id="WP_045749700.1">
    <property type="nucleotide sequence ID" value="NZ_FUZK01000001.1"/>
</dbReference>
<dbReference type="PATRIC" id="fig|35623.3.peg.1191"/>
<dbReference type="Gene3D" id="3.40.190.10">
    <property type="entry name" value="Periplasmic binding protein-like II"/>
    <property type="match status" value="1"/>
</dbReference>
<feature type="signal peptide" evidence="1">
    <location>
        <begin position="1"/>
        <end position="25"/>
    </location>
</feature>
<keyword evidence="4" id="KW-1185">Reference proteome</keyword>
<dbReference type="Gene3D" id="2.60.40.10">
    <property type="entry name" value="Immunoglobulins"/>
    <property type="match status" value="1"/>
</dbReference>
<gene>
    <name evidence="3" type="ORF">Aocu_11910</name>
</gene>
<dbReference type="InterPro" id="IPR032179">
    <property type="entry name" value="Cry22Aa_Ig-like"/>
</dbReference>
<sequence>MKKIFSITVLLALIFTLVACGPADTPPVNDDATATISNVGPVTINVGDTFDPLAGVTATDTVDGDITSRIDVTENTVLTNTAGTYTVKYAVVGSDGKTVTATRTVTVTPNHTTPPTEIVIMHGAPYEIDPFDPAYSGREQQARQNKQREVEGRLNVKVVYKAYPANAPWGPDRVNAIIQASVSGSPLADIYWTTSDWTQQLAKGNAIVPVDKYMSTHGSNISIPARELGTYNDKFYAFSVNKPTVDVGLYYNADVVEALGIDNPSELFNAGTWTWNDFQAWTQAANAALPSLGDDYSVLGGIVGVYAENMVPLNGGALINAQSGRVAFHQNPALQTYDFITNLYNSGLFEATPTYDAGSAQWQAGKVLMHPGSFWFLNAENRWKNLAFNLGFVPFPVSNTYTGEYVSPISGVAVFNLASGLSAAKEELAFQVWNEIQMWKTDEEFRDEFEVTLIQRFNDEASIEAYLSIFDKTTLDLINALGISRYGANGWTAAINVGIRTGTARTEMDRIRPAYETALEEYLSGV</sequence>
<organism evidence="3 4">
    <name type="scientific">Acholeplasma oculi</name>
    <dbReference type="NCBI Taxonomy" id="35623"/>
    <lineage>
        <taxon>Bacteria</taxon>
        <taxon>Bacillati</taxon>
        <taxon>Mycoplasmatota</taxon>
        <taxon>Mollicutes</taxon>
        <taxon>Acholeplasmatales</taxon>
        <taxon>Acholeplasmataceae</taxon>
        <taxon>Acholeplasma</taxon>
    </lineage>
</organism>
<reference evidence="4" key="1">
    <citation type="submission" date="2014-05" db="EMBL/GenBank/DDBJ databases">
        <authorList>
            <person name="Kube M."/>
        </authorList>
    </citation>
    <scope>NUCLEOTIDE SEQUENCE [LARGE SCALE GENOMIC DNA]</scope>
</reference>
<dbReference type="InParanoid" id="A0A061ACY2"/>
<dbReference type="OrthoDB" id="383937at2"/>
<accession>A0A061ACY2</accession>
<dbReference type="PROSITE" id="PS51257">
    <property type="entry name" value="PROKAR_LIPOPROTEIN"/>
    <property type="match status" value="1"/>
</dbReference>
<dbReference type="EMBL" id="LK028559">
    <property type="protein sequence ID" value="CDR31264.1"/>
    <property type="molecule type" value="Genomic_DNA"/>
</dbReference>
<dbReference type="Proteomes" id="UP000032434">
    <property type="component" value="Chromosome 1"/>
</dbReference>
<dbReference type="HOGENOM" id="CLU_523411_0_0_14"/>
<proteinExistence type="predicted"/>
<dbReference type="InterPro" id="IPR006059">
    <property type="entry name" value="SBP"/>
</dbReference>
<dbReference type="PANTHER" id="PTHR43649:SF12">
    <property type="entry name" value="DIACETYLCHITOBIOSE BINDING PROTEIN DASA"/>
    <property type="match status" value="1"/>
</dbReference>
<evidence type="ECO:0000313" key="3">
    <source>
        <dbReference type="EMBL" id="CDR31264.1"/>
    </source>
</evidence>
<feature type="domain" description="Pesticidal crystal protein Cry22Aa Ig-like" evidence="2">
    <location>
        <begin position="37"/>
        <end position="107"/>
    </location>
</feature>
<dbReference type="SUPFAM" id="SSF53850">
    <property type="entry name" value="Periplasmic binding protein-like II"/>
    <property type="match status" value="1"/>
</dbReference>
<name>A0A061ACY2_9MOLU</name>